<evidence type="ECO:0000313" key="1">
    <source>
        <dbReference type="EMBL" id="MFB6491170.1"/>
    </source>
</evidence>
<name>A0ACC6V3F5_9CREN</name>
<keyword evidence="1" id="KW-0687">Ribonucleoprotein</keyword>
<sequence length="53" mass="6087">MKGTPSMGKHSRGKTHIRCPRCGRHSYNVSKGYCASCGWGRSKRLRSYSWVKR</sequence>
<keyword evidence="1" id="KW-0689">Ribosomal protein</keyword>
<accession>A0ACC6V3F5</accession>
<dbReference type="Proteomes" id="UP000033636">
    <property type="component" value="Unassembled WGS sequence"/>
</dbReference>
<protein>
    <submittedName>
        <fullName evidence="1">50S ribosomal protein L37e</fullName>
    </submittedName>
</protein>
<comment type="caution">
    <text evidence="1">The sequence shown here is derived from an EMBL/GenBank/DDBJ whole genome shotgun (WGS) entry which is preliminary data.</text>
</comment>
<gene>
    <name evidence="1" type="ORF">TU35_008060</name>
</gene>
<reference evidence="1" key="1">
    <citation type="submission" date="2024-07" db="EMBL/GenBank/DDBJ databases">
        <title>Metagenome and Metagenome-Assembled Genomes of Archaea from a hot spring from the geothermal field of Los Azufres, Mexico.</title>
        <authorList>
            <person name="Marin-Paredes R."/>
            <person name="Martinez-Romero E."/>
            <person name="Servin-Garciduenas L.E."/>
        </authorList>
    </citation>
    <scope>NUCLEOTIDE SEQUENCE</scope>
</reference>
<evidence type="ECO:0000313" key="2">
    <source>
        <dbReference type="Proteomes" id="UP000033636"/>
    </source>
</evidence>
<dbReference type="EMBL" id="JZWT02000023">
    <property type="protein sequence ID" value="MFB6491170.1"/>
    <property type="molecule type" value="Genomic_DNA"/>
</dbReference>
<proteinExistence type="predicted"/>
<organism evidence="1 2">
    <name type="scientific">Thermoproteus sp. AZ2</name>
    <dbReference type="NCBI Taxonomy" id="1609232"/>
    <lineage>
        <taxon>Archaea</taxon>
        <taxon>Thermoproteota</taxon>
        <taxon>Thermoprotei</taxon>
        <taxon>Thermoproteales</taxon>
        <taxon>Thermoproteaceae</taxon>
        <taxon>Thermoproteus</taxon>
    </lineage>
</organism>